<organism evidence="2 3">
    <name type="scientific">Hydnum rufescens UP504</name>
    <dbReference type="NCBI Taxonomy" id="1448309"/>
    <lineage>
        <taxon>Eukaryota</taxon>
        <taxon>Fungi</taxon>
        <taxon>Dikarya</taxon>
        <taxon>Basidiomycota</taxon>
        <taxon>Agaricomycotina</taxon>
        <taxon>Agaricomycetes</taxon>
        <taxon>Cantharellales</taxon>
        <taxon>Hydnaceae</taxon>
        <taxon>Hydnum</taxon>
    </lineage>
</organism>
<evidence type="ECO:0000256" key="1">
    <source>
        <dbReference type="SAM" id="MobiDB-lite"/>
    </source>
</evidence>
<reference evidence="2" key="1">
    <citation type="journal article" date="2020" name="Nat. Commun.">
        <title>Large-scale genome sequencing of mycorrhizal fungi provides insights into the early evolution of symbiotic traits.</title>
        <authorList>
            <person name="Miyauchi S."/>
            <person name="Kiss E."/>
            <person name="Kuo A."/>
            <person name="Drula E."/>
            <person name="Kohler A."/>
            <person name="Sanchez-Garcia M."/>
            <person name="Morin E."/>
            <person name="Andreopoulos B."/>
            <person name="Barry K.W."/>
            <person name="Bonito G."/>
            <person name="Buee M."/>
            <person name="Carver A."/>
            <person name="Chen C."/>
            <person name="Cichocki N."/>
            <person name="Clum A."/>
            <person name="Culley D."/>
            <person name="Crous P.W."/>
            <person name="Fauchery L."/>
            <person name="Girlanda M."/>
            <person name="Hayes R.D."/>
            <person name="Keri Z."/>
            <person name="LaButti K."/>
            <person name="Lipzen A."/>
            <person name="Lombard V."/>
            <person name="Magnuson J."/>
            <person name="Maillard F."/>
            <person name="Murat C."/>
            <person name="Nolan M."/>
            <person name="Ohm R.A."/>
            <person name="Pangilinan J."/>
            <person name="Pereira M.F."/>
            <person name="Perotto S."/>
            <person name="Peter M."/>
            <person name="Pfister S."/>
            <person name="Riley R."/>
            <person name="Sitrit Y."/>
            <person name="Stielow J.B."/>
            <person name="Szollosi G."/>
            <person name="Zifcakova L."/>
            <person name="Stursova M."/>
            <person name="Spatafora J.W."/>
            <person name="Tedersoo L."/>
            <person name="Vaario L.M."/>
            <person name="Yamada A."/>
            <person name="Yan M."/>
            <person name="Wang P."/>
            <person name="Xu J."/>
            <person name="Bruns T."/>
            <person name="Baldrian P."/>
            <person name="Vilgalys R."/>
            <person name="Dunand C."/>
            <person name="Henrissat B."/>
            <person name="Grigoriev I.V."/>
            <person name="Hibbett D."/>
            <person name="Nagy L.G."/>
            <person name="Martin F.M."/>
        </authorList>
    </citation>
    <scope>NUCLEOTIDE SEQUENCE</scope>
    <source>
        <strain evidence="2">UP504</strain>
    </source>
</reference>
<dbReference type="AlphaFoldDB" id="A0A9P6AWR2"/>
<protein>
    <submittedName>
        <fullName evidence="2">Uncharacterized protein</fullName>
    </submittedName>
</protein>
<gene>
    <name evidence="2" type="ORF">BS47DRAFT_967421</name>
</gene>
<evidence type="ECO:0000313" key="2">
    <source>
        <dbReference type="EMBL" id="KAF9513423.1"/>
    </source>
</evidence>
<feature type="region of interest" description="Disordered" evidence="1">
    <location>
        <begin position="476"/>
        <end position="496"/>
    </location>
</feature>
<dbReference type="Proteomes" id="UP000886523">
    <property type="component" value="Unassembled WGS sequence"/>
</dbReference>
<name>A0A9P6AWR2_9AGAM</name>
<accession>A0A9P6AWR2</accession>
<dbReference type="EMBL" id="MU128972">
    <property type="protein sequence ID" value="KAF9513423.1"/>
    <property type="molecule type" value="Genomic_DNA"/>
</dbReference>
<sequence>MLGGPRAQARRGTLLPLHTTLQGQLEAIKREYNFPSIAGLVVYLLETKDDGTVEEPMGPRISDEAWKLLWSRVMLMEREESQRRFVSLEKTVSSPPSPMELEDGTSESDSHSHGAHAAEVSNHPPNRRLIPLRIGESKNIISSSPSTTTLSSTYSFASVESSPSLRRRLNNSPHPRSASLASGDAGSIASSRQLPSMPVVGKIEFDIDLEKGRWFEQWSRRKLGFTISSNRRTSGPSPVPAHHRLLISTERLAQQNTDRLHLPNPISTSQSSRRTPNDSDNDPPAEYTALHDEDDRYDATAEGNEDGSKGIGLGLGLVVNDEADWRDLRSSRGPDVTLRPHAASRVALNAFLDGQIEEADPIGVTSATKDLEEVVAMWNDHSVDHPDSISTPVTLNGEPEKLTPGGDLVAQSMLVRRLTRQRTIPPPLHLHGVDAGEPSVQISRASPTSIQSGASLGYLNGDISTEYLSPADRSSILSDVSSGGDDADESDHSRNSQIALRKKLDNLERVGSMRPTRV</sequence>
<feature type="region of interest" description="Disordered" evidence="1">
    <location>
        <begin position="382"/>
        <end position="402"/>
    </location>
</feature>
<feature type="compositionally biased region" description="Polar residues" evidence="1">
    <location>
        <begin position="265"/>
        <end position="274"/>
    </location>
</feature>
<dbReference type="OrthoDB" id="2526154at2759"/>
<feature type="region of interest" description="Disordered" evidence="1">
    <location>
        <begin position="85"/>
        <end position="129"/>
    </location>
</feature>
<evidence type="ECO:0000313" key="3">
    <source>
        <dbReference type="Proteomes" id="UP000886523"/>
    </source>
</evidence>
<feature type="region of interest" description="Disordered" evidence="1">
    <location>
        <begin position="256"/>
        <end position="313"/>
    </location>
</feature>
<comment type="caution">
    <text evidence="2">The sequence shown here is derived from an EMBL/GenBank/DDBJ whole genome shotgun (WGS) entry which is preliminary data.</text>
</comment>
<feature type="region of interest" description="Disordered" evidence="1">
    <location>
        <begin position="161"/>
        <end position="191"/>
    </location>
</feature>
<feature type="compositionally biased region" description="Basic and acidic residues" evidence="1">
    <location>
        <begin position="289"/>
        <end position="299"/>
    </location>
</feature>
<keyword evidence="3" id="KW-1185">Reference proteome</keyword>
<proteinExistence type="predicted"/>